<organism evidence="1">
    <name type="scientific">bioreactor metagenome</name>
    <dbReference type="NCBI Taxonomy" id="1076179"/>
    <lineage>
        <taxon>unclassified sequences</taxon>
        <taxon>metagenomes</taxon>
        <taxon>ecological metagenomes</taxon>
    </lineage>
</organism>
<protein>
    <submittedName>
        <fullName evidence="1">Uncharacterized protein</fullName>
    </submittedName>
</protein>
<proteinExistence type="predicted"/>
<accession>A0A645G161</accession>
<dbReference type="EMBL" id="VSSQ01067272">
    <property type="protein sequence ID" value="MPN19672.1"/>
    <property type="molecule type" value="Genomic_DNA"/>
</dbReference>
<evidence type="ECO:0000313" key="1">
    <source>
        <dbReference type="EMBL" id="MPN19672.1"/>
    </source>
</evidence>
<comment type="caution">
    <text evidence="1">The sequence shown here is derived from an EMBL/GenBank/DDBJ whole genome shotgun (WGS) entry which is preliminary data.</text>
</comment>
<gene>
    <name evidence="1" type="ORF">SDC9_167044</name>
</gene>
<reference evidence="1" key="1">
    <citation type="submission" date="2019-08" db="EMBL/GenBank/DDBJ databases">
        <authorList>
            <person name="Kucharzyk K."/>
            <person name="Murdoch R.W."/>
            <person name="Higgins S."/>
            <person name="Loffler F."/>
        </authorList>
    </citation>
    <scope>NUCLEOTIDE SEQUENCE</scope>
</reference>
<dbReference type="AlphaFoldDB" id="A0A645G161"/>
<sequence>MILFLPSCIYIEGIAPSLSETLSHKILSIHAKRLLKNLAINPTINAAITVPSLTPAIFPNITKEMIQAPMVSVVSKQIFVVPNSFSNFVEIAFTKASPDSMTTFAITSRLTPNAKIMHPARRDAIFTM</sequence>
<name>A0A645G161_9ZZZZ</name>